<organism evidence="8 9">
    <name type="scientific">Microbacterium marinilacus</name>
    <dbReference type="NCBI Taxonomy" id="415209"/>
    <lineage>
        <taxon>Bacteria</taxon>
        <taxon>Bacillati</taxon>
        <taxon>Actinomycetota</taxon>
        <taxon>Actinomycetes</taxon>
        <taxon>Micrococcales</taxon>
        <taxon>Microbacteriaceae</taxon>
        <taxon>Microbacterium</taxon>
    </lineage>
</organism>
<feature type="transmembrane region" description="Helical" evidence="6">
    <location>
        <begin position="51"/>
        <end position="70"/>
    </location>
</feature>
<reference evidence="9" key="1">
    <citation type="journal article" date="2019" name="Int. J. Syst. Evol. Microbiol.">
        <title>The Global Catalogue of Microorganisms (GCM) 10K type strain sequencing project: providing services to taxonomists for standard genome sequencing and annotation.</title>
        <authorList>
            <consortium name="The Broad Institute Genomics Platform"/>
            <consortium name="The Broad Institute Genome Sequencing Center for Infectious Disease"/>
            <person name="Wu L."/>
            <person name="Ma J."/>
        </authorList>
    </citation>
    <scope>NUCLEOTIDE SEQUENCE [LARGE SCALE GENOMIC DNA]</scope>
    <source>
        <strain evidence="9">JCM 16546</strain>
    </source>
</reference>
<proteinExistence type="predicted"/>
<feature type="transmembrane region" description="Helical" evidence="6">
    <location>
        <begin position="233"/>
        <end position="251"/>
    </location>
</feature>
<keyword evidence="5 6" id="KW-0472">Membrane</keyword>
<dbReference type="RefSeq" id="WP_221859156.1">
    <property type="nucleotide sequence ID" value="NZ_BAAAYV010000009.1"/>
</dbReference>
<feature type="transmembrane region" description="Helical" evidence="6">
    <location>
        <begin position="107"/>
        <end position="128"/>
    </location>
</feature>
<evidence type="ECO:0000313" key="8">
    <source>
        <dbReference type="EMBL" id="GAA3658919.1"/>
    </source>
</evidence>
<dbReference type="PANTHER" id="PTHR23501:SF191">
    <property type="entry name" value="VACUOLAR BASIC AMINO ACID TRANSPORTER 4"/>
    <property type="match status" value="1"/>
</dbReference>
<feature type="transmembrane region" description="Helical" evidence="6">
    <location>
        <begin position="82"/>
        <end position="101"/>
    </location>
</feature>
<keyword evidence="4 6" id="KW-1133">Transmembrane helix</keyword>
<feature type="transmembrane region" description="Helical" evidence="6">
    <location>
        <begin position="167"/>
        <end position="186"/>
    </location>
</feature>
<evidence type="ECO:0000313" key="9">
    <source>
        <dbReference type="Proteomes" id="UP001410795"/>
    </source>
</evidence>
<evidence type="ECO:0000256" key="5">
    <source>
        <dbReference type="ARBA" id="ARBA00023136"/>
    </source>
</evidence>
<feature type="transmembrane region" description="Helical" evidence="6">
    <location>
        <begin position="360"/>
        <end position="385"/>
    </location>
</feature>
<keyword evidence="2" id="KW-0813">Transport</keyword>
<dbReference type="PRINTS" id="PR01036">
    <property type="entry name" value="TCRTETB"/>
</dbReference>
<keyword evidence="9" id="KW-1185">Reference proteome</keyword>
<evidence type="ECO:0000259" key="7">
    <source>
        <dbReference type="PROSITE" id="PS50850"/>
    </source>
</evidence>
<feature type="transmembrane region" description="Helical" evidence="6">
    <location>
        <begin position="140"/>
        <end position="161"/>
    </location>
</feature>
<dbReference type="InterPro" id="IPR020846">
    <property type="entry name" value="MFS_dom"/>
</dbReference>
<feature type="transmembrane region" description="Helical" evidence="6">
    <location>
        <begin position="437"/>
        <end position="462"/>
    </location>
</feature>
<keyword evidence="3 6" id="KW-0812">Transmembrane</keyword>
<dbReference type="EMBL" id="BAAAYV010000009">
    <property type="protein sequence ID" value="GAA3658919.1"/>
    <property type="molecule type" value="Genomic_DNA"/>
</dbReference>
<name>A0ABP7BF74_9MICO</name>
<feature type="transmembrane region" description="Helical" evidence="6">
    <location>
        <begin position="272"/>
        <end position="295"/>
    </location>
</feature>
<feature type="transmembrane region" description="Helical" evidence="6">
    <location>
        <begin position="17"/>
        <end position="39"/>
    </location>
</feature>
<feature type="transmembrane region" description="Helical" evidence="6">
    <location>
        <begin position="206"/>
        <end position="227"/>
    </location>
</feature>
<feature type="transmembrane region" description="Helical" evidence="6">
    <location>
        <begin position="301"/>
        <end position="323"/>
    </location>
</feature>
<feature type="transmembrane region" description="Helical" evidence="6">
    <location>
        <begin position="406"/>
        <end position="425"/>
    </location>
</feature>
<accession>A0ABP7BF74</accession>
<gene>
    <name evidence="8" type="ORF">GCM10022202_19390</name>
</gene>
<dbReference type="SUPFAM" id="SSF103473">
    <property type="entry name" value="MFS general substrate transporter"/>
    <property type="match status" value="1"/>
</dbReference>
<dbReference type="Gene3D" id="1.20.1250.20">
    <property type="entry name" value="MFS general substrate transporter like domains"/>
    <property type="match status" value="1"/>
</dbReference>
<evidence type="ECO:0000256" key="6">
    <source>
        <dbReference type="SAM" id="Phobius"/>
    </source>
</evidence>
<comment type="subcellular location">
    <subcellularLocation>
        <location evidence="1">Cell inner membrane</location>
        <topology evidence="1">Multi-pass membrane protein</topology>
    </subcellularLocation>
</comment>
<dbReference type="InterPro" id="IPR011701">
    <property type="entry name" value="MFS"/>
</dbReference>
<protein>
    <submittedName>
        <fullName evidence="8">MDR family MFS transporter</fullName>
    </submittedName>
</protein>
<evidence type="ECO:0000256" key="3">
    <source>
        <dbReference type="ARBA" id="ARBA00022692"/>
    </source>
</evidence>
<sequence length="473" mass="49019">MSSTPAAVGLRSERGPILLSVMVSTGLVAIDSTVVATAVPSIVADIGGYAAFPWLFSIYLLAQAVLTPVYSKLADQLGRKPVLLFGIAVFLIGSLLCGVAWDMPSLIVFRAVQGIGAGAIMPMTVVIVGDIYSVEERARVQGYLASVWGVSSVVGPTLGGLFSQLDIWRWIFLINIPLCLLAYWLLARNYRESHERRRHRIDWAGAALLTSGLTLLLLGVLEGGVAWAWDSAISIGVLSGGAVLILLFVLVERRAAEPILPLWIFTRPVVASTSVLNLLLGGVLIGYTACIPAYLEGSVGATPLLAGLALATLTLGWPVAAAVSGRLYLRFGFRPVIIAGTALVLAAAAAVAALSAWPSIWVVAGVLFVAGLGFGFTAVPSLVAVQSSVAWEERGVASGALMFSRSIGQAVLAGALGALSNGIIAQLGGDERDPSTVIASSGAVFLASAICAVAMFGLAFAVPRSRAVAEPTA</sequence>
<comment type="caution">
    <text evidence="8">The sequence shown here is derived from an EMBL/GenBank/DDBJ whole genome shotgun (WGS) entry which is preliminary data.</text>
</comment>
<dbReference type="Proteomes" id="UP001410795">
    <property type="component" value="Unassembled WGS sequence"/>
</dbReference>
<evidence type="ECO:0000256" key="4">
    <source>
        <dbReference type="ARBA" id="ARBA00022989"/>
    </source>
</evidence>
<feature type="domain" description="Major facilitator superfamily (MFS) profile" evidence="7">
    <location>
        <begin position="17"/>
        <end position="466"/>
    </location>
</feature>
<evidence type="ECO:0000256" key="2">
    <source>
        <dbReference type="ARBA" id="ARBA00022448"/>
    </source>
</evidence>
<dbReference type="Gene3D" id="1.20.1720.10">
    <property type="entry name" value="Multidrug resistance protein D"/>
    <property type="match status" value="1"/>
</dbReference>
<dbReference type="PANTHER" id="PTHR23501">
    <property type="entry name" value="MAJOR FACILITATOR SUPERFAMILY"/>
    <property type="match status" value="1"/>
</dbReference>
<dbReference type="InterPro" id="IPR036259">
    <property type="entry name" value="MFS_trans_sf"/>
</dbReference>
<dbReference type="Pfam" id="PF07690">
    <property type="entry name" value="MFS_1"/>
    <property type="match status" value="1"/>
</dbReference>
<dbReference type="PROSITE" id="PS50850">
    <property type="entry name" value="MFS"/>
    <property type="match status" value="1"/>
</dbReference>
<feature type="transmembrane region" description="Helical" evidence="6">
    <location>
        <begin position="335"/>
        <end position="354"/>
    </location>
</feature>
<evidence type="ECO:0000256" key="1">
    <source>
        <dbReference type="ARBA" id="ARBA00004429"/>
    </source>
</evidence>